<keyword evidence="4" id="KW-1185">Reference proteome</keyword>
<organism evidence="3 4">
    <name type="scientific">Aquabacterium olei</name>
    <dbReference type="NCBI Taxonomy" id="1296669"/>
    <lineage>
        <taxon>Bacteria</taxon>
        <taxon>Pseudomonadati</taxon>
        <taxon>Pseudomonadota</taxon>
        <taxon>Betaproteobacteria</taxon>
        <taxon>Burkholderiales</taxon>
        <taxon>Aquabacterium</taxon>
    </lineage>
</organism>
<sequence>MSTTGTSPDSAAAGVPPPGHPPGSGALPGSSDEPPATLPIGALLNALAQEVSHGLQERLHLIVLEARQVGLRATQMILLAVLAALMACSAWATVLVAIYMACTTHGVSWPVALLIVLFVNVAAAAAAVRVAYRLNSQLGFPATLRMLTHIGHSHPGPEAAAERPGVTPPTPYPVNPTAPRASPPA</sequence>
<dbReference type="InterPro" id="IPR009937">
    <property type="entry name" value="Phage_holin_3_6"/>
</dbReference>
<protein>
    <recommendedName>
        <fullName evidence="5">Phage holin family protein</fullName>
    </recommendedName>
</protein>
<feature type="transmembrane region" description="Helical" evidence="2">
    <location>
        <begin position="107"/>
        <end position="128"/>
    </location>
</feature>
<dbReference type="AlphaFoldDB" id="A0A2U8FQC6"/>
<name>A0A2U8FQC6_9BURK</name>
<evidence type="ECO:0000256" key="1">
    <source>
        <dbReference type="SAM" id="MobiDB-lite"/>
    </source>
</evidence>
<dbReference type="KEGG" id="aon:DEH84_03675"/>
<keyword evidence="2" id="KW-0472">Membrane</keyword>
<feature type="region of interest" description="Disordered" evidence="1">
    <location>
        <begin position="1"/>
        <end position="33"/>
    </location>
</feature>
<accession>A0A2U8FQC6</accession>
<evidence type="ECO:0000313" key="4">
    <source>
        <dbReference type="Proteomes" id="UP000244892"/>
    </source>
</evidence>
<evidence type="ECO:0008006" key="5">
    <source>
        <dbReference type="Google" id="ProtNLM"/>
    </source>
</evidence>
<dbReference type="Pfam" id="PF07332">
    <property type="entry name" value="Phage_holin_3_6"/>
    <property type="match status" value="1"/>
</dbReference>
<dbReference type="EMBL" id="CP029210">
    <property type="protein sequence ID" value="AWI52614.1"/>
    <property type="molecule type" value="Genomic_DNA"/>
</dbReference>
<keyword evidence="2" id="KW-0812">Transmembrane</keyword>
<dbReference type="RefSeq" id="WP_109034860.1">
    <property type="nucleotide sequence ID" value="NZ_CP029210.1"/>
</dbReference>
<feature type="transmembrane region" description="Helical" evidence="2">
    <location>
        <begin position="77"/>
        <end position="101"/>
    </location>
</feature>
<feature type="region of interest" description="Disordered" evidence="1">
    <location>
        <begin position="154"/>
        <end position="185"/>
    </location>
</feature>
<feature type="compositionally biased region" description="Pro residues" evidence="1">
    <location>
        <begin position="166"/>
        <end position="185"/>
    </location>
</feature>
<keyword evidence="2" id="KW-1133">Transmembrane helix</keyword>
<evidence type="ECO:0000256" key="2">
    <source>
        <dbReference type="SAM" id="Phobius"/>
    </source>
</evidence>
<reference evidence="3 4" key="1">
    <citation type="submission" date="2018-05" db="EMBL/GenBank/DDBJ databases">
        <title>complete genome sequence of Aquabacterium olei NBRC 110486.</title>
        <authorList>
            <person name="Tang B."/>
            <person name="Chang J."/>
            <person name="Zhang L."/>
            <person name="Yang H."/>
        </authorList>
    </citation>
    <scope>NUCLEOTIDE SEQUENCE [LARGE SCALE GENOMIC DNA]</scope>
    <source>
        <strain evidence="3 4">NBRC 110486</strain>
    </source>
</reference>
<gene>
    <name evidence="3" type="ORF">DEH84_03675</name>
</gene>
<evidence type="ECO:0000313" key="3">
    <source>
        <dbReference type="EMBL" id="AWI52614.1"/>
    </source>
</evidence>
<proteinExistence type="predicted"/>
<dbReference type="Proteomes" id="UP000244892">
    <property type="component" value="Chromosome"/>
</dbReference>